<evidence type="ECO:0000313" key="2">
    <source>
        <dbReference type="EMBL" id="KXP03080.1"/>
    </source>
</evidence>
<accession>A0A137ZY13</accession>
<organism evidence="2 3">
    <name type="scientific">Tsukamurella pseudospumae</name>
    <dbReference type="NCBI Taxonomy" id="239498"/>
    <lineage>
        <taxon>Bacteria</taxon>
        <taxon>Bacillati</taxon>
        <taxon>Actinomycetota</taxon>
        <taxon>Actinomycetes</taxon>
        <taxon>Mycobacteriales</taxon>
        <taxon>Tsukamurellaceae</taxon>
        <taxon>Tsukamurella</taxon>
    </lineage>
</organism>
<dbReference type="AlphaFoldDB" id="A0A137ZY13"/>
<protein>
    <submittedName>
        <fullName evidence="2">Uncharacterized protein</fullName>
    </submittedName>
</protein>
<keyword evidence="1" id="KW-1133">Transmembrane helix</keyword>
<sequence length="144" mass="15110">MESAVRGRIMVVMTGFSIGVRTQHPHAGRAGRIRTLVGGRQTRADIVVSMTLLVASFTATIANLVLAVRALPSFRDCAAMACSYGGDLDVLAITFLTSMLLGTTFGAHAVLNLLNRRNAWGYAALDALVSVGCLFGGLAWIAAA</sequence>
<dbReference type="Proteomes" id="UP000070258">
    <property type="component" value="Unassembled WGS sequence"/>
</dbReference>
<name>A0A137ZY13_9ACTN</name>
<comment type="caution">
    <text evidence="2">The sequence shown here is derived from an EMBL/GenBank/DDBJ whole genome shotgun (WGS) entry which is preliminary data.</text>
</comment>
<proteinExistence type="predicted"/>
<dbReference type="EMBL" id="LSRF01000058">
    <property type="protein sequence ID" value="KXP03080.1"/>
    <property type="molecule type" value="Genomic_DNA"/>
</dbReference>
<feature type="transmembrane region" description="Helical" evidence="1">
    <location>
        <begin position="123"/>
        <end position="143"/>
    </location>
</feature>
<reference evidence="3" key="1">
    <citation type="submission" date="2016-02" db="EMBL/GenBank/DDBJ databases">
        <authorList>
            <person name="Wen L."/>
            <person name="He K."/>
            <person name="Yang H."/>
        </authorList>
    </citation>
    <scope>NUCLEOTIDE SEQUENCE [LARGE SCALE GENOMIC DNA]</scope>
    <source>
        <strain evidence="3">JCM 15929</strain>
    </source>
</reference>
<evidence type="ECO:0000256" key="1">
    <source>
        <dbReference type="SAM" id="Phobius"/>
    </source>
</evidence>
<keyword evidence="1" id="KW-0472">Membrane</keyword>
<keyword evidence="1" id="KW-0812">Transmembrane</keyword>
<feature type="transmembrane region" description="Helical" evidence="1">
    <location>
        <begin position="46"/>
        <end position="70"/>
    </location>
</feature>
<feature type="transmembrane region" description="Helical" evidence="1">
    <location>
        <begin position="90"/>
        <end position="111"/>
    </location>
</feature>
<dbReference type="STRING" id="239498.AXK60_14495"/>
<gene>
    <name evidence="2" type="ORF">AXK60_14495</name>
</gene>
<evidence type="ECO:0000313" key="3">
    <source>
        <dbReference type="Proteomes" id="UP000070258"/>
    </source>
</evidence>